<dbReference type="Proteomes" id="UP000217065">
    <property type="component" value="Unassembled WGS sequence"/>
</dbReference>
<feature type="domain" description="GP-PDE" evidence="1">
    <location>
        <begin position="1"/>
        <end position="236"/>
    </location>
</feature>
<dbReference type="Gene3D" id="3.20.20.190">
    <property type="entry name" value="Phosphatidylinositol (PI) phosphodiesterase"/>
    <property type="match status" value="1"/>
</dbReference>
<dbReference type="Pfam" id="PF03009">
    <property type="entry name" value="GDPD"/>
    <property type="match status" value="1"/>
</dbReference>
<dbReference type="InterPro" id="IPR017946">
    <property type="entry name" value="PLC-like_Pdiesterase_TIM-brl"/>
</dbReference>
<dbReference type="GO" id="GO:0008081">
    <property type="term" value="F:phosphoric diester hydrolase activity"/>
    <property type="evidence" value="ECO:0007669"/>
    <property type="project" value="InterPro"/>
</dbReference>
<dbReference type="GO" id="GO:0006629">
    <property type="term" value="P:lipid metabolic process"/>
    <property type="evidence" value="ECO:0007669"/>
    <property type="project" value="InterPro"/>
</dbReference>
<accession>A0A264W240</accession>
<dbReference type="EMBL" id="NOKQ01000220">
    <property type="protein sequence ID" value="OZS77633.1"/>
    <property type="molecule type" value="Genomic_DNA"/>
</dbReference>
<dbReference type="InterPro" id="IPR030395">
    <property type="entry name" value="GP_PDE_dom"/>
</dbReference>
<dbReference type="OrthoDB" id="384721at2"/>
<evidence type="ECO:0000259" key="1">
    <source>
        <dbReference type="PROSITE" id="PS51704"/>
    </source>
</evidence>
<comment type="caution">
    <text evidence="2">The sequence shown here is derived from an EMBL/GenBank/DDBJ whole genome shotgun (WGS) entry which is preliminary data.</text>
</comment>
<proteinExistence type="predicted"/>
<dbReference type="PROSITE" id="PS51704">
    <property type="entry name" value="GP_PDE"/>
    <property type="match status" value="1"/>
</dbReference>
<dbReference type="PANTHER" id="PTHR46211:SF1">
    <property type="entry name" value="GLYCEROPHOSPHODIESTER PHOSPHODIESTERASE, CYTOPLASMIC"/>
    <property type="match status" value="1"/>
</dbReference>
<sequence length="236" mass="26648">MKIFAHRGCSGTYPENTLAAFRAARDLEIEGIELDVHLSKDGELVVIHDELVDRTTDGKGFVKDMTIDQLRTLDAGSWMGEEFAGERIPFLSEVLELFVGTHHVLNIELKSDIFPYPGMADQVMTLIRFMGLEDRVILSSFDHEVLRYVAVEYPDIETACLTMEVMIDFPNYLKQIPSPAAHVFFPTALRQMGHELKAAGIPVRAFTVNDETYARMLEEVGVDAIFTDFPEKFLDV</sequence>
<dbReference type="AlphaFoldDB" id="A0A264W240"/>
<dbReference type="RefSeq" id="WP_094943521.1">
    <property type="nucleotide sequence ID" value="NZ_NOKQ01000220.1"/>
</dbReference>
<reference evidence="2 3" key="1">
    <citation type="submission" date="2017-07" db="EMBL/GenBank/DDBJ databases">
        <title>Tetzosporium hominis gen.nov. sp.nov.</title>
        <authorList>
            <person name="Tetz G."/>
            <person name="Tetz V."/>
        </authorList>
    </citation>
    <scope>NUCLEOTIDE SEQUENCE [LARGE SCALE GENOMIC DNA]</scope>
    <source>
        <strain evidence="2 3">VT-49</strain>
    </source>
</reference>
<gene>
    <name evidence="2" type="ORF">CF394_10515</name>
</gene>
<evidence type="ECO:0000313" key="2">
    <source>
        <dbReference type="EMBL" id="OZS77633.1"/>
    </source>
</evidence>
<organism evidence="2 3">
    <name type="scientific">Tetzosporium hominis</name>
    <dbReference type="NCBI Taxonomy" id="2020506"/>
    <lineage>
        <taxon>Bacteria</taxon>
        <taxon>Bacillati</taxon>
        <taxon>Bacillota</taxon>
        <taxon>Bacilli</taxon>
        <taxon>Bacillales</taxon>
        <taxon>Caryophanaceae</taxon>
        <taxon>Tetzosporium</taxon>
    </lineage>
</organism>
<protein>
    <recommendedName>
        <fullName evidence="1">GP-PDE domain-containing protein</fullName>
    </recommendedName>
</protein>
<keyword evidence="3" id="KW-1185">Reference proteome</keyword>
<name>A0A264W240_9BACL</name>
<dbReference type="CDD" id="cd08563">
    <property type="entry name" value="GDPD_TtGDE_like"/>
    <property type="match status" value="1"/>
</dbReference>
<dbReference type="PANTHER" id="PTHR46211">
    <property type="entry name" value="GLYCEROPHOSPHORYL DIESTER PHOSPHODIESTERASE"/>
    <property type="match status" value="1"/>
</dbReference>
<dbReference type="SUPFAM" id="SSF51695">
    <property type="entry name" value="PLC-like phosphodiesterases"/>
    <property type="match status" value="1"/>
</dbReference>
<evidence type="ECO:0000313" key="3">
    <source>
        <dbReference type="Proteomes" id="UP000217065"/>
    </source>
</evidence>